<comment type="caution">
    <text evidence="1">The sequence shown here is derived from an EMBL/GenBank/DDBJ whole genome shotgun (WGS) entry which is preliminary data.</text>
</comment>
<proteinExistence type="predicted"/>
<dbReference type="EMBL" id="CAXAMM010006914">
    <property type="protein sequence ID" value="CAK9012738.1"/>
    <property type="molecule type" value="Genomic_DNA"/>
</dbReference>
<evidence type="ECO:0000313" key="1">
    <source>
        <dbReference type="EMBL" id="CAK9012689.1"/>
    </source>
</evidence>
<name>A0ABP0JE66_9DINO</name>
<protein>
    <submittedName>
        <fullName evidence="1">Chloroplastic</fullName>
    </submittedName>
</protein>
<gene>
    <name evidence="1" type="ORF">SCF082_LOCUS11614</name>
    <name evidence="2" type="ORF">SCF082_LOCUS11632</name>
</gene>
<evidence type="ECO:0000313" key="3">
    <source>
        <dbReference type="Proteomes" id="UP001642464"/>
    </source>
</evidence>
<accession>A0ABP0JE66</accession>
<sequence>MRSAQYKSVRLDLKDHTPKTKKSNYMDLTHAAGFALATVVLLKTVFEDFACHFGLKCSSLCKVNVGTSMRSACSSEGFDGHASVKMSNMLLERTAALVLLCTALGGAWSVEQPGGSLMEYFPTWRKVIHHIFQCGGNTAVTIVHWWMGHYSARTAKRHYAYSNSCTVRKIDRGKLHRTQIPQENKPVTCEKYKDRSGKWRYKGTSQLKQTEEYPMPFARAMVDLVEEMKANAKGQPALPDEAVPSALITMSFFTWECDPFLLRLQFGIEIISQRCNAYDGVQEFWIVVKESAERTESTSYEEQHSKRSKADADPKCQFEKQFTGLGALDAREQKEKNTVLDDPKHDKYAQDRKTLDSMISKSGKLRSLTRDLGKNYSDEAAKQCIQTLEAEIKKIDEQFDLCQHVWAQGEMDSFRSEKCSKALAVELKVRTAKKFYSKKGHGGTVYDAEFDKIYHLLVSG</sequence>
<evidence type="ECO:0000313" key="2">
    <source>
        <dbReference type="EMBL" id="CAK9012738.1"/>
    </source>
</evidence>
<reference evidence="1 3" key="1">
    <citation type="submission" date="2024-02" db="EMBL/GenBank/DDBJ databases">
        <authorList>
            <person name="Chen Y."/>
            <person name="Shah S."/>
            <person name="Dougan E. K."/>
            <person name="Thang M."/>
            <person name="Chan C."/>
        </authorList>
    </citation>
    <scope>NUCLEOTIDE SEQUENCE [LARGE SCALE GENOMIC DNA]</scope>
</reference>
<dbReference type="Proteomes" id="UP001642464">
    <property type="component" value="Unassembled WGS sequence"/>
</dbReference>
<keyword evidence="3" id="KW-1185">Reference proteome</keyword>
<dbReference type="EMBL" id="CAXAMM010006892">
    <property type="protein sequence ID" value="CAK9012689.1"/>
    <property type="molecule type" value="Genomic_DNA"/>
</dbReference>
<organism evidence="1 3">
    <name type="scientific">Durusdinium trenchii</name>
    <dbReference type="NCBI Taxonomy" id="1381693"/>
    <lineage>
        <taxon>Eukaryota</taxon>
        <taxon>Sar</taxon>
        <taxon>Alveolata</taxon>
        <taxon>Dinophyceae</taxon>
        <taxon>Suessiales</taxon>
        <taxon>Symbiodiniaceae</taxon>
        <taxon>Durusdinium</taxon>
    </lineage>
</organism>